<keyword evidence="1" id="KW-1133">Transmembrane helix</keyword>
<feature type="transmembrane region" description="Helical" evidence="1">
    <location>
        <begin position="159"/>
        <end position="178"/>
    </location>
</feature>
<name>A0A6F8YB91_9ACTN</name>
<keyword evidence="3" id="KW-1185">Reference proteome</keyword>
<evidence type="ECO:0000313" key="3">
    <source>
        <dbReference type="Proteomes" id="UP000503011"/>
    </source>
</evidence>
<evidence type="ECO:0000256" key="1">
    <source>
        <dbReference type="SAM" id="Phobius"/>
    </source>
</evidence>
<feature type="transmembrane region" description="Helical" evidence="1">
    <location>
        <begin position="224"/>
        <end position="243"/>
    </location>
</feature>
<keyword evidence="1" id="KW-0472">Membrane</keyword>
<feature type="transmembrane region" description="Helical" evidence="1">
    <location>
        <begin position="361"/>
        <end position="386"/>
    </location>
</feature>
<feature type="transmembrane region" description="Helical" evidence="1">
    <location>
        <begin position="311"/>
        <end position="332"/>
    </location>
</feature>
<dbReference type="KEGG" id="psuu:Psuf_006120"/>
<gene>
    <name evidence="2" type="ORF">Psuf_006120</name>
</gene>
<reference evidence="2 3" key="1">
    <citation type="submission" date="2020-03" db="EMBL/GenBank/DDBJ databases">
        <title>Whole genome shotgun sequence of Phytohabitans suffuscus NBRC 105367.</title>
        <authorList>
            <person name="Komaki H."/>
            <person name="Tamura T."/>
        </authorList>
    </citation>
    <scope>NUCLEOTIDE SEQUENCE [LARGE SCALE GENOMIC DNA]</scope>
    <source>
        <strain evidence="2 3">NBRC 105367</strain>
    </source>
</reference>
<feature type="transmembrane region" description="Helical" evidence="1">
    <location>
        <begin position="255"/>
        <end position="273"/>
    </location>
</feature>
<feature type="transmembrane region" description="Helical" evidence="1">
    <location>
        <begin position="7"/>
        <end position="28"/>
    </location>
</feature>
<proteinExistence type="predicted"/>
<dbReference type="RefSeq" id="WP_173153552.1">
    <property type="nucleotide sequence ID" value="NZ_AP022871.1"/>
</dbReference>
<reference evidence="2 3" key="2">
    <citation type="submission" date="2020-03" db="EMBL/GenBank/DDBJ databases">
        <authorList>
            <person name="Ichikawa N."/>
            <person name="Kimura A."/>
            <person name="Kitahashi Y."/>
            <person name="Uohara A."/>
        </authorList>
    </citation>
    <scope>NUCLEOTIDE SEQUENCE [LARGE SCALE GENOMIC DNA]</scope>
    <source>
        <strain evidence="2 3">NBRC 105367</strain>
    </source>
</reference>
<protein>
    <submittedName>
        <fullName evidence="2">Uncharacterized protein</fullName>
    </submittedName>
</protein>
<accession>A0A6F8YB91</accession>
<feature type="transmembrane region" description="Helical" evidence="1">
    <location>
        <begin position="40"/>
        <end position="63"/>
    </location>
</feature>
<dbReference type="Proteomes" id="UP000503011">
    <property type="component" value="Chromosome"/>
</dbReference>
<dbReference type="AlphaFoldDB" id="A0A6F8YB91"/>
<sequence>MTRSRGIWFGAALVFAAVDVAYVLLLGSSSPRGPEEDLRSYLLTSAILASPAALAGALVWVAWRWRVGDRLSGLDGPARLLAAAVATLPADRLDWGVAMTAELAQVRRRRERWRFALGCTRTAVFPPRGHRAPVAAVAALAVAVAVGAALATGRALPELRVFAVTFAGLAGVLATVAVSRARRPRRPAPGLPIAAAGLVGVVASAALTGYYLRTDASVVLDRPNAILLAVALAAGLWLSLVPPRALTTSRRARRAGLGVGLAIAGGLALNAQLNDISAGQSIGLYILAVPVAALFLTAFFVTVADRSFWAGLQAAVWTVLTACLLGFAVYVVEAFRYWRAGVHPIDGGGIYGPVGVQLHEAIGWMLAAVPLIALPFAVFGAALGTLRGDPRDAVVRFVPASESS</sequence>
<keyword evidence="1" id="KW-0812">Transmembrane</keyword>
<dbReference type="EMBL" id="AP022871">
    <property type="protein sequence ID" value="BCB83299.1"/>
    <property type="molecule type" value="Genomic_DNA"/>
</dbReference>
<feature type="transmembrane region" description="Helical" evidence="1">
    <location>
        <begin position="190"/>
        <end position="212"/>
    </location>
</feature>
<feature type="transmembrane region" description="Helical" evidence="1">
    <location>
        <begin position="285"/>
        <end position="304"/>
    </location>
</feature>
<organism evidence="2 3">
    <name type="scientific">Phytohabitans suffuscus</name>
    <dbReference type="NCBI Taxonomy" id="624315"/>
    <lineage>
        <taxon>Bacteria</taxon>
        <taxon>Bacillati</taxon>
        <taxon>Actinomycetota</taxon>
        <taxon>Actinomycetes</taxon>
        <taxon>Micromonosporales</taxon>
        <taxon>Micromonosporaceae</taxon>
    </lineage>
</organism>
<feature type="transmembrane region" description="Helical" evidence="1">
    <location>
        <begin position="134"/>
        <end position="153"/>
    </location>
</feature>
<evidence type="ECO:0000313" key="2">
    <source>
        <dbReference type="EMBL" id="BCB83299.1"/>
    </source>
</evidence>